<organism evidence="1">
    <name type="scientific">Arundo donax</name>
    <name type="common">Giant reed</name>
    <name type="synonym">Donax arundinaceus</name>
    <dbReference type="NCBI Taxonomy" id="35708"/>
    <lineage>
        <taxon>Eukaryota</taxon>
        <taxon>Viridiplantae</taxon>
        <taxon>Streptophyta</taxon>
        <taxon>Embryophyta</taxon>
        <taxon>Tracheophyta</taxon>
        <taxon>Spermatophyta</taxon>
        <taxon>Magnoliopsida</taxon>
        <taxon>Liliopsida</taxon>
        <taxon>Poales</taxon>
        <taxon>Poaceae</taxon>
        <taxon>PACMAD clade</taxon>
        <taxon>Arundinoideae</taxon>
        <taxon>Arundineae</taxon>
        <taxon>Arundo</taxon>
    </lineage>
</organism>
<dbReference type="AlphaFoldDB" id="A0A0A9BLB2"/>
<evidence type="ECO:0000313" key="1">
    <source>
        <dbReference type="EMBL" id="JAD62963.1"/>
    </source>
</evidence>
<protein>
    <submittedName>
        <fullName evidence="1">Uncharacterized protein</fullName>
    </submittedName>
</protein>
<name>A0A0A9BLB2_ARUDO</name>
<sequence length="18" mass="2174">MIITHNLRLLHYLSDCCQ</sequence>
<dbReference type="EMBL" id="GBRH01234932">
    <property type="protein sequence ID" value="JAD62963.1"/>
    <property type="molecule type" value="Transcribed_RNA"/>
</dbReference>
<accession>A0A0A9BLB2</accession>
<proteinExistence type="predicted"/>
<reference evidence="1" key="1">
    <citation type="submission" date="2014-09" db="EMBL/GenBank/DDBJ databases">
        <authorList>
            <person name="Magalhaes I.L.F."/>
            <person name="Oliveira U."/>
            <person name="Santos F.R."/>
            <person name="Vidigal T.H.D.A."/>
            <person name="Brescovit A.D."/>
            <person name="Santos A.J."/>
        </authorList>
    </citation>
    <scope>NUCLEOTIDE SEQUENCE</scope>
    <source>
        <tissue evidence="1">Shoot tissue taken approximately 20 cm above the soil surface</tissue>
    </source>
</reference>
<reference evidence="1" key="2">
    <citation type="journal article" date="2015" name="Data Brief">
        <title>Shoot transcriptome of the giant reed, Arundo donax.</title>
        <authorList>
            <person name="Barrero R.A."/>
            <person name="Guerrero F.D."/>
            <person name="Moolhuijzen P."/>
            <person name="Goolsby J.A."/>
            <person name="Tidwell J."/>
            <person name="Bellgard S.E."/>
            <person name="Bellgard M.I."/>
        </authorList>
    </citation>
    <scope>NUCLEOTIDE SEQUENCE</scope>
    <source>
        <tissue evidence="1">Shoot tissue taken approximately 20 cm above the soil surface</tissue>
    </source>
</reference>